<gene>
    <name evidence="2" type="ORF">SAMN05444484_101499</name>
</gene>
<dbReference type="EMBL" id="FRBT01000001">
    <property type="protein sequence ID" value="SHL15457.1"/>
    <property type="molecule type" value="Genomic_DNA"/>
</dbReference>
<keyword evidence="1" id="KW-0472">Membrane</keyword>
<keyword evidence="1" id="KW-1133">Transmembrane helix</keyword>
<evidence type="ECO:0000256" key="1">
    <source>
        <dbReference type="SAM" id="Phobius"/>
    </source>
</evidence>
<feature type="transmembrane region" description="Helical" evidence="1">
    <location>
        <begin position="12"/>
        <end position="31"/>
    </location>
</feature>
<name>A0A1M6YB00_9FLAO</name>
<organism evidence="2 3">
    <name type="scientific">Flavobacterium chilense</name>
    <dbReference type="NCBI Taxonomy" id="946677"/>
    <lineage>
        <taxon>Bacteria</taxon>
        <taxon>Pseudomonadati</taxon>
        <taxon>Bacteroidota</taxon>
        <taxon>Flavobacteriia</taxon>
        <taxon>Flavobacteriales</taxon>
        <taxon>Flavobacteriaceae</taxon>
        <taxon>Flavobacterium</taxon>
    </lineage>
</organism>
<protein>
    <recommendedName>
        <fullName evidence="4">DUF4190 domain-containing protein</fullName>
    </recommendedName>
</protein>
<keyword evidence="1" id="KW-0812">Transmembrane</keyword>
<reference evidence="3" key="1">
    <citation type="submission" date="2016-11" db="EMBL/GenBank/DDBJ databases">
        <authorList>
            <person name="Varghese N."/>
            <person name="Submissions S."/>
        </authorList>
    </citation>
    <scope>NUCLEOTIDE SEQUENCE [LARGE SCALE GENOMIC DNA]</scope>
    <source>
        <strain evidence="3">DSM 24724</strain>
    </source>
</reference>
<sequence>MEKKLQRSNAGENISIAALVLGIISIIVAFIPCINIVAIITSLLTIIFAAIGLNKAITANAPKVLPKISLILGIVALVFSIILTLVFGAIFGALSFWD</sequence>
<evidence type="ECO:0000313" key="3">
    <source>
        <dbReference type="Proteomes" id="UP000184028"/>
    </source>
</evidence>
<evidence type="ECO:0008006" key="4">
    <source>
        <dbReference type="Google" id="ProtNLM"/>
    </source>
</evidence>
<feature type="transmembrane region" description="Helical" evidence="1">
    <location>
        <begin position="69"/>
        <end position="97"/>
    </location>
</feature>
<dbReference type="Proteomes" id="UP000184028">
    <property type="component" value="Unassembled WGS sequence"/>
</dbReference>
<accession>A0A1M6YB00</accession>
<keyword evidence="3" id="KW-1185">Reference proteome</keyword>
<dbReference type="RefSeq" id="WP_068843208.1">
    <property type="nucleotide sequence ID" value="NZ_FRBT01000001.1"/>
</dbReference>
<dbReference type="OrthoDB" id="9955420at2"/>
<dbReference type="AlphaFoldDB" id="A0A1M6YB00"/>
<evidence type="ECO:0000313" key="2">
    <source>
        <dbReference type="EMBL" id="SHL15457.1"/>
    </source>
</evidence>
<dbReference type="STRING" id="946677.SAMN05444484_101499"/>
<feature type="transmembrane region" description="Helical" evidence="1">
    <location>
        <begin position="37"/>
        <end position="57"/>
    </location>
</feature>
<proteinExistence type="predicted"/>